<feature type="compositionally biased region" description="Basic and acidic residues" evidence="1">
    <location>
        <begin position="349"/>
        <end position="368"/>
    </location>
</feature>
<proteinExistence type="predicted"/>
<evidence type="ECO:0000256" key="1">
    <source>
        <dbReference type="SAM" id="MobiDB-lite"/>
    </source>
</evidence>
<gene>
    <name evidence="2" type="ORF">EHS25_008812</name>
</gene>
<dbReference type="EMBL" id="RSCD01000006">
    <property type="protein sequence ID" value="RSH92397.1"/>
    <property type="molecule type" value="Genomic_DNA"/>
</dbReference>
<dbReference type="OrthoDB" id="690068at2759"/>
<feature type="compositionally biased region" description="Acidic residues" evidence="1">
    <location>
        <begin position="203"/>
        <end position="213"/>
    </location>
</feature>
<feature type="region of interest" description="Disordered" evidence="1">
    <location>
        <begin position="1"/>
        <end position="23"/>
    </location>
</feature>
<sequence>MTTIKTEGFELPGHMRLPRPDFRRPFSDGSMAVDTNDLAASLNTMPMSPFDAYSFEQPLFGFDPSPVEDRSRSLSSTRVGKAPPSHGRSARKLSMTDTRPARTQGPRTMSFSYAEGHGLGGLGISLDTHFERPDVMSFGLPIPGRDAWDPAALPGQSFGTTVDDAIDSPMTPAQPLPPLADADEQTKKQRRRECHNQYNQVDEAVEDEEDDEHDSPMKKKKSRRSGSTAKNKDTIQCKGRILTQSVVYIHDLCRTNEYQTSRIQQLESFLVASGFNLQPAIPPPPVFWDPSQLEMMRPSPEPEQLVEPFQPWTEIAPSLAPGDYRRSISSDSSGALAQSASDVSPAESSRGEESRGRQRDRPVRKNTDMELQMSMSGMDLDTMFTRREEDNGGMRW</sequence>
<protein>
    <submittedName>
        <fullName evidence="2">Uncharacterized protein</fullName>
    </submittedName>
</protein>
<name>A0A427YMV6_9TREE</name>
<accession>A0A427YMV6</accession>
<evidence type="ECO:0000313" key="2">
    <source>
        <dbReference type="EMBL" id="RSH92397.1"/>
    </source>
</evidence>
<comment type="caution">
    <text evidence="2">The sequence shown here is derived from an EMBL/GenBank/DDBJ whole genome shotgun (WGS) entry which is preliminary data.</text>
</comment>
<evidence type="ECO:0000313" key="3">
    <source>
        <dbReference type="Proteomes" id="UP000279259"/>
    </source>
</evidence>
<reference evidence="2 3" key="1">
    <citation type="submission" date="2018-11" db="EMBL/GenBank/DDBJ databases">
        <title>Genome sequence of Saitozyma podzolica DSM 27192.</title>
        <authorList>
            <person name="Aliyu H."/>
            <person name="Gorte O."/>
            <person name="Ochsenreither K."/>
        </authorList>
    </citation>
    <scope>NUCLEOTIDE SEQUENCE [LARGE SCALE GENOMIC DNA]</scope>
    <source>
        <strain evidence="2 3">DSM 27192</strain>
    </source>
</reference>
<feature type="region of interest" description="Disordered" evidence="1">
    <location>
        <begin position="317"/>
        <end position="396"/>
    </location>
</feature>
<dbReference type="Proteomes" id="UP000279259">
    <property type="component" value="Unassembled WGS sequence"/>
</dbReference>
<feature type="region of interest" description="Disordered" evidence="1">
    <location>
        <begin position="151"/>
        <end position="232"/>
    </location>
</feature>
<dbReference type="STRING" id="1890683.A0A427YMV6"/>
<keyword evidence="3" id="KW-1185">Reference proteome</keyword>
<feature type="compositionally biased region" description="Basic and acidic residues" evidence="1">
    <location>
        <begin position="384"/>
        <end position="396"/>
    </location>
</feature>
<organism evidence="2 3">
    <name type="scientific">Saitozyma podzolica</name>
    <dbReference type="NCBI Taxonomy" id="1890683"/>
    <lineage>
        <taxon>Eukaryota</taxon>
        <taxon>Fungi</taxon>
        <taxon>Dikarya</taxon>
        <taxon>Basidiomycota</taxon>
        <taxon>Agaricomycotina</taxon>
        <taxon>Tremellomycetes</taxon>
        <taxon>Tremellales</taxon>
        <taxon>Trimorphomycetaceae</taxon>
        <taxon>Saitozyma</taxon>
    </lineage>
</organism>
<feature type="compositionally biased region" description="Polar residues" evidence="1">
    <location>
        <begin position="329"/>
        <end position="342"/>
    </location>
</feature>
<feature type="region of interest" description="Disordered" evidence="1">
    <location>
        <begin position="64"/>
        <end position="106"/>
    </location>
</feature>
<dbReference type="AlphaFoldDB" id="A0A427YMV6"/>